<evidence type="ECO:0000313" key="2">
    <source>
        <dbReference type="Proteomes" id="UP000606172"/>
    </source>
</evidence>
<reference evidence="1" key="1">
    <citation type="submission" date="2021-01" db="EMBL/GenBank/DDBJ databases">
        <title>Whole genome shotgun sequence of Sinosporangium siamense NBRC 109515.</title>
        <authorList>
            <person name="Komaki H."/>
            <person name="Tamura T."/>
        </authorList>
    </citation>
    <scope>NUCLEOTIDE SEQUENCE</scope>
    <source>
        <strain evidence="1">NBRC 109515</strain>
    </source>
</reference>
<name>A0A919VCU6_9ACTN</name>
<dbReference type="AlphaFoldDB" id="A0A919VCU6"/>
<evidence type="ECO:0000313" key="1">
    <source>
        <dbReference type="EMBL" id="GII93484.1"/>
    </source>
</evidence>
<accession>A0A919VCU6</accession>
<keyword evidence="2" id="KW-1185">Reference proteome</keyword>
<proteinExistence type="predicted"/>
<comment type="caution">
    <text evidence="1">The sequence shown here is derived from an EMBL/GenBank/DDBJ whole genome shotgun (WGS) entry which is preliminary data.</text>
</comment>
<protein>
    <submittedName>
        <fullName evidence="1">Uncharacterized protein</fullName>
    </submittedName>
</protein>
<organism evidence="1 2">
    <name type="scientific">Sinosporangium siamense</name>
    <dbReference type="NCBI Taxonomy" id="1367973"/>
    <lineage>
        <taxon>Bacteria</taxon>
        <taxon>Bacillati</taxon>
        <taxon>Actinomycetota</taxon>
        <taxon>Actinomycetes</taxon>
        <taxon>Streptosporangiales</taxon>
        <taxon>Streptosporangiaceae</taxon>
        <taxon>Sinosporangium</taxon>
    </lineage>
</organism>
<dbReference type="Proteomes" id="UP000606172">
    <property type="component" value="Unassembled WGS sequence"/>
</dbReference>
<gene>
    <name evidence="1" type="ORF">Ssi02_37150</name>
</gene>
<sequence length="122" mass="14178">MRQRRNNIFSEERGAELLYGILTLISSEEGLRSHQVDARMRREFPPIGIELDPSSDRKDQYEHGLQRLTSDVSTAKSGLGAEGWIDKRTRIWRITDLGREAIARVTDPVQLFRLRDRLRDKS</sequence>
<dbReference type="EMBL" id="BOOW01000023">
    <property type="protein sequence ID" value="GII93484.1"/>
    <property type="molecule type" value="Genomic_DNA"/>
</dbReference>